<dbReference type="InterPro" id="IPR027417">
    <property type="entry name" value="P-loop_NTPase"/>
</dbReference>
<comment type="pathway">
    <text evidence="1 11">Metabolic intermediate biosynthesis; chorismate biosynthesis; chorismate from D-erythrose 4-phosphate and phosphoenolpyruvate: step 5/7.</text>
</comment>
<dbReference type="GO" id="GO:0008652">
    <property type="term" value="P:amino acid biosynthetic process"/>
    <property type="evidence" value="ECO:0007669"/>
    <property type="project" value="UniProtKB-KW"/>
</dbReference>
<organism evidence="12 13">
    <name type="scientific">Enterococcus faecalis TX4248</name>
    <dbReference type="NCBI Taxonomy" id="749495"/>
    <lineage>
        <taxon>Bacteria</taxon>
        <taxon>Bacillati</taxon>
        <taxon>Bacillota</taxon>
        <taxon>Bacilli</taxon>
        <taxon>Lactobacillales</taxon>
        <taxon>Enterococcaceae</taxon>
        <taxon>Enterococcus</taxon>
    </lineage>
</organism>
<evidence type="ECO:0000256" key="2">
    <source>
        <dbReference type="ARBA" id="ARBA00006997"/>
    </source>
</evidence>
<dbReference type="SUPFAM" id="SSF52540">
    <property type="entry name" value="P-loop containing nucleoside triphosphate hydrolases"/>
    <property type="match status" value="1"/>
</dbReference>
<dbReference type="GO" id="GO:0000287">
    <property type="term" value="F:magnesium ion binding"/>
    <property type="evidence" value="ECO:0007669"/>
    <property type="project" value="UniProtKB-UniRule"/>
</dbReference>
<feature type="binding site" evidence="11">
    <location>
        <position position="153"/>
    </location>
    <ligand>
        <name>ATP</name>
        <dbReference type="ChEBI" id="CHEBI:30616"/>
    </ligand>
</feature>
<feature type="binding site" evidence="11">
    <location>
        <position position="33"/>
    </location>
    <ligand>
        <name>substrate</name>
    </ligand>
</feature>
<dbReference type="GO" id="GO:0009423">
    <property type="term" value="P:chorismate biosynthetic process"/>
    <property type="evidence" value="ECO:0007669"/>
    <property type="project" value="UniProtKB-UniRule"/>
</dbReference>
<dbReference type="GO" id="GO:0004765">
    <property type="term" value="F:shikimate kinase activity"/>
    <property type="evidence" value="ECO:0007669"/>
    <property type="project" value="UniProtKB-UniRule"/>
</dbReference>
<feature type="binding site" evidence="11">
    <location>
        <position position="15"/>
    </location>
    <ligand>
        <name>Mg(2+)</name>
        <dbReference type="ChEBI" id="CHEBI:18420"/>
    </ligand>
</feature>
<dbReference type="CDD" id="cd00464">
    <property type="entry name" value="SK"/>
    <property type="match status" value="1"/>
</dbReference>
<reference evidence="12 13" key="1">
    <citation type="submission" date="2010-07" db="EMBL/GenBank/DDBJ databases">
        <authorList>
            <person name="Sid Ahmed O."/>
        </authorList>
    </citation>
    <scope>NUCLEOTIDE SEQUENCE [LARGE SCALE GENOMIC DNA]</scope>
    <source>
        <strain evidence="12 13">TX4248</strain>
    </source>
</reference>
<evidence type="ECO:0000256" key="10">
    <source>
        <dbReference type="ARBA" id="ARBA00048567"/>
    </source>
</evidence>
<dbReference type="GO" id="GO:0005829">
    <property type="term" value="C:cytosol"/>
    <property type="evidence" value="ECO:0007669"/>
    <property type="project" value="TreeGrafter"/>
</dbReference>
<dbReference type="Gene3D" id="3.40.50.300">
    <property type="entry name" value="P-loop containing nucleotide triphosphate hydrolases"/>
    <property type="match status" value="1"/>
</dbReference>
<feature type="binding site" evidence="11">
    <location>
        <position position="78"/>
    </location>
    <ligand>
        <name>substrate</name>
    </ligand>
</feature>
<comment type="subcellular location">
    <subcellularLocation>
        <location evidence="11">Cytoplasm</location>
    </subcellularLocation>
</comment>
<evidence type="ECO:0000256" key="6">
    <source>
        <dbReference type="ARBA" id="ARBA00022741"/>
    </source>
</evidence>
<dbReference type="Proteomes" id="UP000004846">
    <property type="component" value="Unassembled WGS sequence"/>
</dbReference>
<keyword evidence="8 11" id="KW-0067">ATP-binding</keyword>
<dbReference type="RefSeq" id="WP_002360319.1">
    <property type="nucleotide sequence ID" value="NZ_GL454489.1"/>
</dbReference>
<keyword evidence="11" id="KW-0963">Cytoplasm</keyword>
<name>A0A125W187_ENTFL</name>
<comment type="cofactor">
    <cofactor evidence="11">
        <name>Mg(2+)</name>
        <dbReference type="ChEBI" id="CHEBI:18420"/>
    </cofactor>
    <text evidence="11">Binds 1 Mg(2+) ion per subunit.</text>
</comment>
<protein>
    <recommendedName>
        <fullName evidence="3 11">Shikimate kinase</fullName>
        <shortName evidence="11">SK</shortName>
        <ecNumber evidence="3 11">2.7.1.71</ecNumber>
    </recommendedName>
</protein>
<keyword evidence="9 11" id="KW-0057">Aromatic amino acid biosynthesis</keyword>
<evidence type="ECO:0000256" key="9">
    <source>
        <dbReference type="ARBA" id="ARBA00023141"/>
    </source>
</evidence>
<dbReference type="HAMAP" id="MF_00109">
    <property type="entry name" value="Shikimate_kinase"/>
    <property type="match status" value="1"/>
</dbReference>
<accession>A0A125W187</accession>
<feature type="binding site" evidence="11">
    <location>
        <position position="136"/>
    </location>
    <ligand>
        <name>substrate</name>
    </ligand>
</feature>
<feature type="binding site" evidence="11">
    <location>
        <begin position="11"/>
        <end position="16"/>
    </location>
    <ligand>
        <name>ATP</name>
        <dbReference type="ChEBI" id="CHEBI:30616"/>
    </ligand>
</feature>
<evidence type="ECO:0000313" key="12">
    <source>
        <dbReference type="EMBL" id="EFM81159.1"/>
    </source>
</evidence>
<feature type="binding site" evidence="11">
    <location>
        <position position="57"/>
    </location>
    <ligand>
        <name>substrate</name>
    </ligand>
</feature>
<evidence type="ECO:0000256" key="4">
    <source>
        <dbReference type="ARBA" id="ARBA00022605"/>
    </source>
</evidence>
<dbReference type="UniPathway" id="UPA00053">
    <property type="reaction ID" value="UER00088"/>
</dbReference>
<dbReference type="GO" id="GO:0009073">
    <property type="term" value="P:aromatic amino acid family biosynthetic process"/>
    <property type="evidence" value="ECO:0007669"/>
    <property type="project" value="UniProtKB-KW"/>
</dbReference>
<feature type="binding site" evidence="11">
    <location>
        <position position="118"/>
    </location>
    <ligand>
        <name>ATP</name>
        <dbReference type="ChEBI" id="CHEBI:30616"/>
    </ligand>
</feature>
<keyword evidence="5 11" id="KW-0808">Transferase</keyword>
<dbReference type="GO" id="GO:0005524">
    <property type="term" value="F:ATP binding"/>
    <property type="evidence" value="ECO:0007669"/>
    <property type="project" value="UniProtKB-UniRule"/>
</dbReference>
<evidence type="ECO:0000313" key="13">
    <source>
        <dbReference type="Proteomes" id="UP000004846"/>
    </source>
</evidence>
<dbReference type="PRINTS" id="PR01100">
    <property type="entry name" value="SHIKIMTKNASE"/>
</dbReference>
<dbReference type="PANTHER" id="PTHR21087">
    <property type="entry name" value="SHIKIMATE KINASE"/>
    <property type="match status" value="1"/>
</dbReference>
<keyword evidence="7 11" id="KW-0418">Kinase</keyword>
<keyword evidence="11" id="KW-0479">Metal-binding</keyword>
<evidence type="ECO:0000256" key="1">
    <source>
        <dbReference type="ARBA" id="ARBA00004842"/>
    </source>
</evidence>
<comment type="caution">
    <text evidence="12">The sequence shown here is derived from an EMBL/GenBank/DDBJ whole genome shotgun (WGS) entry which is preliminary data.</text>
</comment>
<evidence type="ECO:0000256" key="3">
    <source>
        <dbReference type="ARBA" id="ARBA00012154"/>
    </source>
</evidence>
<gene>
    <name evidence="11 12" type="primary">aroK</name>
    <name evidence="12" type="ORF">HMPREF9498_03098</name>
</gene>
<dbReference type="HOGENOM" id="CLU_057607_4_3_9"/>
<keyword evidence="6 11" id="KW-0547">Nucleotide-binding</keyword>
<evidence type="ECO:0000256" key="5">
    <source>
        <dbReference type="ARBA" id="ARBA00022679"/>
    </source>
</evidence>
<dbReference type="PROSITE" id="PS01128">
    <property type="entry name" value="SHIKIMATE_KINASE"/>
    <property type="match status" value="1"/>
</dbReference>
<dbReference type="EMBL" id="AEBR01000110">
    <property type="protein sequence ID" value="EFM81159.1"/>
    <property type="molecule type" value="Genomic_DNA"/>
</dbReference>
<dbReference type="InterPro" id="IPR023000">
    <property type="entry name" value="Shikimate_kinase_CS"/>
</dbReference>
<evidence type="ECO:0000256" key="8">
    <source>
        <dbReference type="ARBA" id="ARBA00022840"/>
    </source>
</evidence>
<comment type="similarity">
    <text evidence="2 11">Belongs to the shikimate kinase family.</text>
</comment>
<keyword evidence="4 11" id="KW-0028">Amino-acid biosynthesis</keyword>
<dbReference type="AlphaFoldDB" id="A0A125W187"/>
<keyword evidence="11" id="KW-0460">Magnesium</keyword>
<dbReference type="Pfam" id="PF01202">
    <property type="entry name" value="SKI"/>
    <property type="match status" value="1"/>
</dbReference>
<dbReference type="InterPro" id="IPR031322">
    <property type="entry name" value="Shikimate/glucono_kinase"/>
</dbReference>
<evidence type="ECO:0000256" key="11">
    <source>
        <dbReference type="HAMAP-Rule" id="MF_00109"/>
    </source>
</evidence>
<dbReference type="InterPro" id="IPR000623">
    <property type="entry name" value="Shikimate_kinase/TSH1"/>
</dbReference>
<sequence length="168" mass="18974">MESIVLIGFMGAGKTTIGQSLANKLKMPHLDLDTALIEKIGRSIPDYFEKYGEAAFREQETQLLKELSKNTAVLSTGGGIVVGPENRSLLKSFQQVIYLHATPEELLKRIAEDTENQRPLAIERSSKEIITLFESRKNFYEECAKMTIDTTNRSPEEIINEILQQLKE</sequence>
<proteinExistence type="inferred from homology"/>
<comment type="function">
    <text evidence="11">Catalyzes the specific phosphorylation of the 3-hydroxyl group of shikimic acid using ATP as a cosubstrate.</text>
</comment>
<dbReference type="EC" id="2.7.1.71" evidence="3 11"/>
<dbReference type="PANTHER" id="PTHR21087:SF16">
    <property type="entry name" value="SHIKIMATE KINASE 1, CHLOROPLASTIC"/>
    <property type="match status" value="1"/>
</dbReference>
<comment type="catalytic activity">
    <reaction evidence="10 11">
        <text>shikimate + ATP = 3-phosphoshikimate + ADP + H(+)</text>
        <dbReference type="Rhea" id="RHEA:13121"/>
        <dbReference type="ChEBI" id="CHEBI:15378"/>
        <dbReference type="ChEBI" id="CHEBI:30616"/>
        <dbReference type="ChEBI" id="CHEBI:36208"/>
        <dbReference type="ChEBI" id="CHEBI:145989"/>
        <dbReference type="ChEBI" id="CHEBI:456216"/>
        <dbReference type="EC" id="2.7.1.71"/>
    </reaction>
</comment>
<comment type="subunit">
    <text evidence="11">Monomer.</text>
</comment>
<evidence type="ECO:0000256" key="7">
    <source>
        <dbReference type="ARBA" id="ARBA00022777"/>
    </source>
</evidence>